<dbReference type="Pfam" id="PF22936">
    <property type="entry name" value="Pol_BBD"/>
    <property type="match status" value="1"/>
</dbReference>
<dbReference type="InterPro" id="IPR054722">
    <property type="entry name" value="PolX-like_BBD"/>
</dbReference>
<reference evidence="3" key="1">
    <citation type="submission" date="2018-05" db="EMBL/GenBank/DDBJ databases">
        <title>Draft genome of Mucuna pruriens seed.</title>
        <authorList>
            <person name="Nnadi N.E."/>
            <person name="Vos R."/>
            <person name="Hasami M.H."/>
            <person name="Devisetty U.K."/>
            <person name="Aguiy J.C."/>
        </authorList>
    </citation>
    <scope>NUCLEOTIDE SEQUENCE [LARGE SCALE GENOMIC DNA]</scope>
    <source>
        <strain evidence="3">JCA_2017</strain>
    </source>
</reference>
<comment type="caution">
    <text evidence="3">The sequence shown here is derived from an EMBL/GenBank/DDBJ whole genome shotgun (WGS) entry which is preliminary data.</text>
</comment>
<feature type="domain" description="Retrovirus-related Pol polyprotein from transposon TNT 1-94-like beta-barrel" evidence="2">
    <location>
        <begin position="88"/>
        <end position="151"/>
    </location>
</feature>
<dbReference type="AlphaFoldDB" id="A0A371ENC6"/>
<evidence type="ECO:0000313" key="4">
    <source>
        <dbReference type="Proteomes" id="UP000257109"/>
    </source>
</evidence>
<name>A0A371ENC6_MUCPR</name>
<organism evidence="3 4">
    <name type="scientific">Mucuna pruriens</name>
    <name type="common">Velvet bean</name>
    <name type="synonym">Dolichos pruriens</name>
    <dbReference type="NCBI Taxonomy" id="157652"/>
    <lineage>
        <taxon>Eukaryota</taxon>
        <taxon>Viridiplantae</taxon>
        <taxon>Streptophyta</taxon>
        <taxon>Embryophyta</taxon>
        <taxon>Tracheophyta</taxon>
        <taxon>Spermatophyta</taxon>
        <taxon>Magnoliopsida</taxon>
        <taxon>eudicotyledons</taxon>
        <taxon>Gunneridae</taxon>
        <taxon>Pentapetalae</taxon>
        <taxon>rosids</taxon>
        <taxon>fabids</taxon>
        <taxon>Fabales</taxon>
        <taxon>Fabaceae</taxon>
        <taxon>Papilionoideae</taxon>
        <taxon>50 kb inversion clade</taxon>
        <taxon>NPAAA clade</taxon>
        <taxon>indigoferoid/millettioid clade</taxon>
        <taxon>Phaseoleae</taxon>
        <taxon>Mucuna</taxon>
    </lineage>
</organism>
<proteinExistence type="predicted"/>
<feature type="region of interest" description="Disordered" evidence="1">
    <location>
        <begin position="50"/>
        <end position="71"/>
    </location>
</feature>
<gene>
    <name evidence="3" type="ORF">CR513_53554</name>
</gene>
<protein>
    <recommendedName>
        <fullName evidence="2">Retrovirus-related Pol polyprotein from transposon TNT 1-94-like beta-barrel domain-containing protein</fullName>
    </recommendedName>
</protein>
<feature type="non-terminal residue" evidence="3">
    <location>
        <position position="1"/>
    </location>
</feature>
<dbReference type="OrthoDB" id="1932348at2759"/>
<accession>A0A371ENC6</accession>
<dbReference type="EMBL" id="QJKJ01012940">
    <property type="protein sequence ID" value="RDX67555.1"/>
    <property type="molecule type" value="Genomic_DNA"/>
</dbReference>
<evidence type="ECO:0000256" key="1">
    <source>
        <dbReference type="SAM" id="MobiDB-lite"/>
    </source>
</evidence>
<dbReference type="Proteomes" id="UP000257109">
    <property type="component" value="Unassembled WGS sequence"/>
</dbReference>
<keyword evidence="4" id="KW-1185">Reference proteome</keyword>
<feature type="compositionally biased region" description="Basic and acidic residues" evidence="1">
    <location>
        <begin position="50"/>
        <end position="59"/>
    </location>
</feature>
<sequence length="192" mass="22222">MSIDQKIWKNCSNTVDINMKKSDLGFEKKNKIKKDKPNIHCLNCRKFGHKSSDYRERPKGPSKPSKTNKKGPKKIWIYLTARRKLQSWYLDSGCSHHMMGEKKEDELHSEDNIVGEGRIGKHHFPSIKNVLFIEGLKHNLLSISQLRDNGYDVSFNKGKCIVKDCNGSIIFSAKRQNNMYMIDRHTLTCLVL</sequence>
<evidence type="ECO:0000259" key="2">
    <source>
        <dbReference type="Pfam" id="PF22936"/>
    </source>
</evidence>
<evidence type="ECO:0000313" key="3">
    <source>
        <dbReference type="EMBL" id="RDX67555.1"/>
    </source>
</evidence>